<dbReference type="SUPFAM" id="SSF56801">
    <property type="entry name" value="Acetyl-CoA synthetase-like"/>
    <property type="match status" value="1"/>
</dbReference>
<dbReference type="GO" id="GO:0031956">
    <property type="term" value="F:medium-chain fatty acid-CoA ligase activity"/>
    <property type="evidence" value="ECO:0007669"/>
    <property type="project" value="TreeGrafter"/>
</dbReference>
<gene>
    <name evidence="3" type="ORF">CALCODRAFT_501457</name>
</gene>
<dbReference type="PROSITE" id="PS00455">
    <property type="entry name" value="AMP_BINDING"/>
    <property type="match status" value="1"/>
</dbReference>
<dbReference type="Gene3D" id="3.40.50.12780">
    <property type="entry name" value="N-terminal domain of ligase-like"/>
    <property type="match status" value="1"/>
</dbReference>
<dbReference type="InterPro" id="IPR020845">
    <property type="entry name" value="AMP-binding_CS"/>
</dbReference>
<evidence type="ECO:0000313" key="3">
    <source>
        <dbReference type="EMBL" id="KZT53114.1"/>
    </source>
</evidence>
<dbReference type="InterPro" id="IPR000873">
    <property type="entry name" value="AMP-dep_synth/lig_dom"/>
</dbReference>
<reference evidence="3 4" key="1">
    <citation type="journal article" date="2016" name="Mol. Biol. Evol.">
        <title>Comparative Genomics of Early-Diverging Mushroom-Forming Fungi Provides Insights into the Origins of Lignocellulose Decay Capabilities.</title>
        <authorList>
            <person name="Nagy L.G."/>
            <person name="Riley R."/>
            <person name="Tritt A."/>
            <person name="Adam C."/>
            <person name="Daum C."/>
            <person name="Floudas D."/>
            <person name="Sun H."/>
            <person name="Yadav J.S."/>
            <person name="Pangilinan J."/>
            <person name="Larsson K.H."/>
            <person name="Matsuura K."/>
            <person name="Barry K."/>
            <person name="Labutti K."/>
            <person name="Kuo R."/>
            <person name="Ohm R.A."/>
            <person name="Bhattacharya S.S."/>
            <person name="Shirouzu T."/>
            <person name="Yoshinaga Y."/>
            <person name="Martin F.M."/>
            <person name="Grigoriev I.V."/>
            <person name="Hibbett D.S."/>
        </authorList>
    </citation>
    <scope>NUCLEOTIDE SEQUENCE [LARGE SCALE GENOMIC DNA]</scope>
    <source>
        <strain evidence="3 4">HHB12733</strain>
    </source>
</reference>
<feature type="domain" description="AMP-dependent synthetase/ligase" evidence="1">
    <location>
        <begin position="109"/>
        <end position="498"/>
    </location>
</feature>
<dbReference type="InterPro" id="IPR042099">
    <property type="entry name" value="ANL_N_sf"/>
</dbReference>
<dbReference type="AlphaFoldDB" id="A0A165DM76"/>
<dbReference type="Pfam" id="PF13193">
    <property type="entry name" value="AMP-binding_C"/>
    <property type="match status" value="1"/>
</dbReference>
<dbReference type="InterPro" id="IPR025110">
    <property type="entry name" value="AMP-bd_C"/>
</dbReference>
<protein>
    <submittedName>
        <fullName evidence="3">Acetyl-CoA synthetase-like protein</fullName>
    </submittedName>
</protein>
<dbReference type="InterPro" id="IPR045851">
    <property type="entry name" value="AMP-bd_C_sf"/>
</dbReference>
<dbReference type="OrthoDB" id="10253115at2759"/>
<evidence type="ECO:0000313" key="4">
    <source>
        <dbReference type="Proteomes" id="UP000076842"/>
    </source>
</evidence>
<feature type="domain" description="AMP-binding enzyme C-terminal" evidence="2">
    <location>
        <begin position="555"/>
        <end position="641"/>
    </location>
</feature>
<dbReference type="STRING" id="1353952.A0A165DM76"/>
<sequence>MVLWHRRMLSRISRPASATLFRCLPPGPRRLHPTADGGRPFTTVVDPPEVVPNPSLGSYVRGPLQPPLAHETLPQFWRDLVRQHGDGDALVSMHEPAKQYNFDIQEAGDRHLKWTYGEMDRAIDALARGLIAMGITKGDRVGAVLPNCSAYALLQWATARIGAILVTFNPQYKTHELLAALNLTTTKALFITPYLKKSPFLQTLLEALPSYTAGSPRQHELAEPVLPSLRSLVIVDNLHDEHEFARQLQLSSGLSDIKDLMLWGSGGWEASEVRRLEDSGTKDEVINLQFTSGTTGLPKAVSLTHFNLLNNGRYIGDCMRLTPADRLCNVPPLFHCFGLVLGNLAAWTHGSTIIYPSGFFEPRAILDTVEAEKCTALHGVPTHFLGVLGELENGGKKWDTSTLRTGIAAGSPIPIELMKELIENINLTELTIAYGMTETSPVSFQTRTNDPLIKRSETVGRVLPQTKAKIVDENGNIVPLGVHGELCIAGYLVQKGYWEDQDQTDRVMKRHPGDPDTLWMMTGDVASMDEEGYLQIVGRIKDVIIRGGENLFPVQIENCLTDHHAIREAAVVSVPDPKYVEVPGAWIVRSGPKHPGSIHLSGKDVRQVVIDGMNRQNAPDYVWFMGEDGVPDELPKTASGKVMKHVLRQWSKDLAAKGVGRVI</sequence>
<evidence type="ECO:0000259" key="2">
    <source>
        <dbReference type="Pfam" id="PF13193"/>
    </source>
</evidence>
<dbReference type="PANTHER" id="PTHR43201:SF30">
    <property type="entry name" value="AMP-DEPENDENT SYNTHETASE_LIGASE DOMAIN-CONTAINING PROTEIN"/>
    <property type="match status" value="1"/>
</dbReference>
<organism evidence="3 4">
    <name type="scientific">Calocera cornea HHB12733</name>
    <dbReference type="NCBI Taxonomy" id="1353952"/>
    <lineage>
        <taxon>Eukaryota</taxon>
        <taxon>Fungi</taxon>
        <taxon>Dikarya</taxon>
        <taxon>Basidiomycota</taxon>
        <taxon>Agaricomycotina</taxon>
        <taxon>Dacrymycetes</taxon>
        <taxon>Dacrymycetales</taxon>
        <taxon>Dacrymycetaceae</taxon>
        <taxon>Calocera</taxon>
    </lineage>
</organism>
<dbReference type="Proteomes" id="UP000076842">
    <property type="component" value="Unassembled WGS sequence"/>
</dbReference>
<accession>A0A165DM76</accession>
<evidence type="ECO:0000259" key="1">
    <source>
        <dbReference type="Pfam" id="PF00501"/>
    </source>
</evidence>
<dbReference type="InParanoid" id="A0A165DM76"/>
<dbReference type="Gene3D" id="3.30.300.30">
    <property type="match status" value="1"/>
</dbReference>
<name>A0A165DM76_9BASI</name>
<keyword evidence="4" id="KW-1185">Reference proteome</keyword>
<dbReference type="GO" id="GO:0006631">
    <property type="term" value="P:fatty acid metabolic process"/>
    <property type="evidence" value="ECO:0007669"/>
    <property type="project" value="TreeGrafter"/>
</dbReference>
<dbReference type="Pfam" id="PF00501">
    <property type="entry name" value="AMP-binding"/>
    <property type="match status" value="1"/>
</dbReference>
<dbReference type="PANTHER" id="PTHR43201">
    <property type="entry name" value="ACYL-COA SYNTHETASE"/>
    <property type="match status" value="1"/>
</dbReference>
<proteinExistence type="predicted"/>
<dbReference type="EMBL" id="KV424046">
    <property type="protein sequence ID" value="KZT53114.1"/>
    <property type="molecule type" value="Genomic_DNA"/>
</dbReference>